<name>A0A5M8QJC7_9MICO</name>
<evidence type="ECO:0000313" key="2">
    <source>
        <dbReference type="EMBL" id="KAA6436257.1"/>
    </source>
</evidence>
<feature type="transmembrane region" description="Helical" evidence="1">
    <location>
        <begin position="125"/>
        <end position="146"/>
    </location>
</feature>
<evidence type="ECO:0000256" key="1">
    <source>
        <dbReference type="SAM" id="Phobius"/>
    </source>
</evidence>
<keyword evidence="1" id="KW-1133">Transmembrane helix</keyword>
<feature type="transmembrane region" description="Helical" evidence="1">
    <location>
        <begin position="92"/>
        <end position="113"/>
    </location>
</feature>
<feature type="transmembrane region" description="Helical" evidence="1">
    <location>
        <begin position="56"/>
        <end position="80"/>
    </location>
</feature>
<feature type="transmembrane region" description="Helical" evidence="1">
    <location>
        <begin position="158"/>
        <end position="174"/>
    </location>
</feature>
<dbReference type="OrthoDB" id="9809977at2"/>
<evidence type="ECO:0008006" key="4">
    <source>
        <dbReference type="Google" id="ProtNLM"/>
    </source>
</evidence>
<dbReference type="RefSeq" id="WP_146354854.1">
    <property type="nucleotide sequence ID" value="NZ_VOIR01000011.1"/>
</dbReference>
<proteinExistence type="predicted"/>
<organism evidence="2 3">
    <name type="scientific">Agrococcus sediminis</name>
    <dbReference type="NCBI Taxonomy" id="2599924"/>
    <lineage>
        <taxon>Bacteria</taxon>
        <taxon>Bacillati</taxon>
        <taxon>Actinomycetota</taxon>
        <taxon>Actinomycetes</taxon>
        <taxon>Micrococcales</taxon>
        <taxon>Microbacteriaceae</taxon>
        <taxon>Agrococcus</taxon>
    </lineage>
</organism>
<dbReference type="EMBL" id="VOIR01000011">
    <property type="protein sequence ID" value="KAA6436257.1"/>
    <property type="molecule type" value="Genomic_DNA"/>
</dbReference>
<dbReference type="InterPro" id="IPR049713">
    <property type="entry name" value="Pr6Pr-like"/>
</dbReference>
<dbReference type="AlphaFoldDB" id="A0A5M8QJC7"/>
<gene>
    <name evidence="2" type="ORF">FQ330_02270</name>
</gene>
<protein>
    <recommendedName>
        <fullName evidence="4">Pr6Pr family membrane protein</fullName>
    </recommendedName>
</protein>
<keyword evidence="1" id="KW-0812">Transmembrane</keyword>
<sequence length="235" mass="25363">MTVKEDVRVTSDLRNRTLLTARLGMAALIAAALLGQLLTSLQFWGERGATDLAVNLVAYGSLFTVLSNTASMVLLVMLALAQPRRARLGRRFDVVLLAATTCMVVTGVVYNALMRPIELPDGATLVWANEVLHVIAPAWMLFDWAVTAGARDVHRRDLAAVVLFPAAWLGYTLLRAPSTPEEAASNPYWYPHLDPGTYDNGAFGVATTCLAITAALLLVAGGLIAIARRRSLYRG</sequence>
<accession>A0A5M8QJC7</accession>
<keyword evidence="3" id="KW-1185">Reference proteome</keyword>
<comment type="caution">
    <text evidence="2">The sequence shown here is derived from an EMBL/GenBank/DDBJ whole genome shotgun (WGS) entry which is preliminary data.</text>
</comment>
<feature type="transmembrane region" description="Helical" evidence="1">
    <location>
        <begin position="202"/>
        <end position="227"/>
    </location>
</feature>
<evidence type="ECO:0000313" key="3">
    <source>
        <dbReference type="Proteomes" id="UP000323221"/>
    </source>
</evidence>
<dbReference type="Proteomes" id="UP000323221">
    <property type="component" value="Unassembled WGS sequence"/>
</dbReference>
<keyword evidence="1" id="KW-0472">Membrane</keyword>
<reference evidence="2 3" key="1">
    <citation type="submission" date="2019-08" db="EMBL/GenBank/DDBJ databases">
        <title>Agrococcus lahaulensis sp. nov., isolated from a cold desert of the Indian Himalayas.</title>
        <authorList>
            <person name="Qu J.H."/>
        </authorList>
    </citation>
    <scope>NUCLEOTIDE SEQUENCE [LARGE SCALE GENOMIC DNA]</scope>
    <source>
        <strain evidence="2 3">NS18</strain>
    </source>
</reference>
<dbReference type="NCBIfam" id="NF038065">
    <property type="entry name" value="Pr6Pr"/>
    <property type="match status" value="1"/>
</dbReference>
<feature type="transmembrane region" description="Helical" evidence="1">
    <location>
        <begin position="21"/>
        <end position="44"/>
    </location>
</feature>